<protein>
    <recommendedName>
        <fullName evidence="1">gamma-glutamylcyclotransferase</fullName>
        <ecNumber evidence="1">4.3.2.9</ecNumber>
    </recommendedName>
</protein>
<feature type="binding site" evidence="4">
    <location>
        <position position="247"/>
    </location>
    <ligand>
        <name>substrate</name>
    </ligand>
</feature>
<dbReference type="Gene3D" id="3.10.490.10">
    <property type="entry name" value="Gamma-glutamyl cyclotransferase-like"/>
    <property type="match status" value="1"/>
</dbReference>
<evidence type="ECO:0000256" key="4">
    <source>
        <dbReference type="PIRSR" id="PIRSR617939-2"/>
    </source>
</evidence>
<evidence type="ECO:0000256" key="5">
    <source>
        <dbReference type="SAM" id="MobiDB-lite"/>
    </source>
</evidence>
<accession>A0A1L9RYG2</accession>
<dbReference type="InterPro" id="IPR017939">
    <property type="entry name" value="G-Glutamylcylcotransferase"/>
</dbReference>
<dbReference type="PANTHER" id="PTHR12935:SF0">
    <property type="entry name" value="GAMMA-GLUTAMYLCYCLOTRANSFERASE"/>
    <property type="match status" value="1"/>
</dbReference>
<dbReference type="GeneID" id="63755474"/>
<sequence>PSLPDNKHYPETSEARRQESTAEHSLDQDLHLAEKIFGHDGTKHQETLPSTETVLYLAYGSNMCSSTFNGMRGIKPLSQTNVLVPELRLSFDQPGVPYSEPCFAATQYREVPGEGCEDNDVAEEKISEKAPLMQQGRCQYHKDRWNKPLVGVVYEVTLTDYARMIATEGGGHGYREIVVDCYPFPEPYNAADPVPDQPTTKPFKVHSLLSPAANEAGSRTASHASIAYNKLAGSNFGTSYAQPSARYLNLLITGAAEHNLPISYQTYLSRIRPYRITTTRQRIGKFLFRGFWRPIFLKSLQLSSRYAGEDGRSPPWVLAIAQMVTVAMWGSYDLIFRWIFGDGERTIED</sequence>
<dbReference type="STRING" id="1073089.A0A1L9RYG2"/>
<keyword evidence="2" id="KW-0456">Lyase</keyword>
<feature type="binding site" evidence="4">
    <location>
        <begin position="56"/>
        <end position="61"/>
    </location>
    <ligand>
        <name>substrate</name>
    </ligand>
</feature>
<dbReference type="AlphaFoldDB" id="A0A1L9RYG2"/>
<dbReference type="OrthoDB" id="2017317at2759"/>
<proteinExistence type="predicted"/>
<dbReference type="EC" id="4.3.2.9" evidence="1"/>
<evidence type="ECO:0000256" key="3">
    <source>
        <dbReference type="PIRSR" id="PIRSR617939-1"/>
    </source>
</evidence>
<reference evidence="7" key="1">
    <citation type="journal article" date="2017" name="Genome Biol.">
        <title>Comparative genomics reveals high biological diversity and specific adaptations in the industrially and medically important fungal genus Aspergillus.</title>
        <authorList>
            <person name="de Vries R.P."/>
            <person name="Riley R."/>
            <person name="Wiebenga A."/>
            <person name="Aguilar-Osorio G."/>
            <person name="Amillis S."/>
            <person name="Uchima C.A."/>
            <person name="Anderluh G."/>
            <person name="Asadollahi M."/>
            <person name="Askin M."/>
            <person name="Barry K."/>
            <person name="Battaglia E."/>
            <person name="Bayram O."/>
            <person name="Benocci T."/>
            <person name="Braus-Stromeyer S.A."/>
            <person name="Caldana C."/>
            <person name="Canovas D."/>
            <person name="Cerqueira G.C."/>
            <person name="Chen F."/>
            <person name="Chen W."/>
            <person name="Choi C."/>
            <person name="Clum A."/>
            <person name="Dos Santos R.A."/>
            <person name="Damasio A.R."/>
            <person name="Diallinas G."/>
            <person name="Emri T."/>
            <person name="Fekete E."/>
            <person name="Flipphi M."/>
            <person name="Freyberg S."/>
            <person name="Gallo A."/>
            <person name="Gournas C."/>
            <person name="Habgood R."/>
            <person name="Hainaut M."/>
            <person name="Harispe M.L."/>
            <person name="Henrissat B."/>
            <person name="Hilden K.S."/>
            <person name="Hope R."/>
            <person name="Hossain A."/>
            <person name="Karabika E."/>
            <person name="Karaffa L."/>
            <person name="Karanyi Z."/>
            <person name="Krasevec N."/>
            <person name="Kuo A."/>
            <person name="Kusch H."/>
            <person name="LaButti K."/>
            <person name="Lagendijk E.L."/>
            <person name="Lapidus A."/>
            <person name="Levasseur A."/>
            <person name="Lindquist E."/>
            <person name="Lipzen A."/>
            <person name="Logrieco A.F."/>
            <person name="MacCabe A."/>
            <person name="Maekelae M.R."/>
            <person name="Malavazi I."/>
            <person name="Melin P."/>
            <person name="Meyer V."/>
            <person name="Mielnichuk N."/>
            <person name="Miskei M."/>
            <person name="Molnar A.P."/>
            <person name="Mule G."/>
            <person name="Ngan C.Y."/>
            <person name="Orejas M."/>
            <person name="Orosz E."/>
            <person name="Ouedraogo J.P."/>
            <person name="Overkamp K.M."/>
            <person name="Park H.-S."/>
            <person name="Perrone G."/>
            <person name="Piumi F."/>
            <person name="Punt P.J."/>
            <person name="Ram A.F."/>
            <person name="Ramon A."/>
            <person name="Rauscher S."/>
            <person name="Record E."/>
            <person name="Riano-Pachon D.M."/>
            <person name="Robert V."/>
            <person name="Roehrig J."/>
            <person name="Ruller R."/>
            <person name="Salamov A."/>
            <person name="Salih N.S."/>
            <person name="Samson R.A."/>
            <person name="Sandor E."/>
            <person name="Sanguinetti M."/>
            <person name="Schuetze T."/>
            <person name="Sepcic K."/>
            <person name="Shelest E."/>
            <person name="Sherlock G."/>
            <person name="Sophianopoulou V."/>
            <person name="Squina F.M."/>
            <person name="Sun H."/>
            <person name="Susca A."/>
            <person name="Todd R.B."/>
            <person name="Tsang A."/>
            <person name="Unkles S.E."/>
            <person name="van de Wiele N."/>
            <person name="van Rossen-Uffink D."/>
            <person name="Oliveira J.V."/>
            <person name="Vesth T.C."/>
            <person name="Visser J."/>
            <person name="Yu J.-H."/>
            <person name="Zhou M."/>
            <person name="Andersen M.R."/>
            <person name="Archer D.B."/>
            <person name="Baker S.E."/>
            <person name="Benoit I."/>
            <person name="Brakhage A.A."/>
            <person name="Braus G.H."/>
            <person name="Fischer R."/>
            <person name="Frisvad J.C."/>
            <person name="Goldman G.H."/>
            <person name="Houbraken J."/>
            <person name="Oakley B."/>
            <person name="Pocsi I."/>
            <person name="Scazzocchio C."/>
            <person name="Seiboth B."/>
            <person name="vanKuyk P.A."/>
            <person name="Wortman J."/>
            <person name="Dyer P.S."/>
            <person name="Grigoriev I.V."/>
        </authorList>
    </citation>
    <scope>NUCLEOTIDE SEQUENCE [LARGE SCALE GENOMIC DNA]</scope>
    <source>
        <strain evidence="7">DTO 134E9</strain>
    </source>
</reference>
<dbReference type="EMBL" id="KV878210">
    <property type="protein sequence ID" value="OJJ39877.1"/>
    <property type="molecule type" value="Genomic_DNA"/>
</dbReference>
<evidence type="ECO:0000256" key="1">
    <source>
        <dbReference type="ARBA" id="ARBA00012346"/>
    </source>
</evidence>
<dbReference type="VEuPathDB" id="FungiDB:ASPWEDRAFT_98094"/>
<dbReference type="GO" id="GO:0003839">
    <property type="term" value="F:gamma-glutamylcyclotransferase activity"/>
    <property type="evidence" value="ECO:0007669"/>
    <property type="project" value="UniProtKB-EC"/>
</dbReference>
<dbReference type="Proteomes" id="UP000184383">
    <property type="component" value="Unassembled WGS sequence"/>
</dbReference>
<dbReference type="RefSeq" id="XP_040693553.1">
    <property type="nucleotide sequence ID" value="XM_040839626.1"/>
</dbReference>
<feature type="active site" description="Proton acceptor" evidence="3">
    <location>
        <position position="168"/>
    </location>
</feature>
<feature type="non-terminal residue" evidence="6">
    <location>
        <position position="349"/>
    </location>
</feature>
<feature type="region of interest" description="Disordered" evidence="5">
    <location>
        <begin position="1"/>
        <end position="25"/>
    </location>
</feature>
<organism evidence="6 7">
    <name type="scientific">Aspergillus wentii DTO 134E9</name>
    <dbReference type="NCBI Taxonomy" id="1073089"/>
    <lineage>
        <taxon>Eukaryota</taxon>
        <taxon>Fungi</taxon>
        <taxon>Dikarya</taxon>
        <taxon>Ascomycota</taxon>
        <taxon>Pezizomycotina</taxon>
        <taxon>Eurotiomycetes</taxon>
        <taxon>Eurotiomycetidae</taxon>
        <taxon>Eurotiales</taxon>
        <taxon>Aspergillaceae</taxon>
        <taxon>Aspergillus</taxon>
        <taxon>Aspergillus subgen. Cremei</taxon>
    </lineage>
</organism>
<keyword evidence="7" id="KW-1185">Reference proteome</keyword>
<evidence type="ECO:0000256" key="2">
    <source>
        <dbReference type="ARBA" id="ARBA00023239"/>
    </source>
</evidence>
<dbReference type="PANTHER" id="PTHR12935">
    <property type="entry name" value="GAMMA-GLUTAMYLCYCLOTRANSFERASE"/>
    <property type="match status" value="1"/>
</dbReference>
<feature type="non-terminal residue" evidence="6">
    <location>
        <position position="1"/>
    </location>
</feature>
<evidence type="ECO:0000313" key="6">
    <source>
        <dbReference type="EMBL" id="OJJ39877.1"/>
    </source>
</evidence>
<name>A0A1L9RYG2_ASPWE</name>
<gene>
    <name evidence="6" type="ORF">ASPWEDRAFT_98094</name>
</gene>
<evidence type="ECO:0000313" key="7">
    <source>
        <dbReference type="Proteomes" id="UP000184383"/>
    </source>
</evidence>